<dbReference type="EMBL" id="QDHA01000026">
    <property type="protein sequence ID" value="RCJ08290.1"/>
    <property type="molecule type" value="Genomic_DNA"/>
</dbReference>
<gene>
    <name evidence="1" type="ORF">DDK22_11675</name>
</gene>
<dbReference type="AlphaFoldDB" id="A0A367PK82"/>
<name>A0A367PK82_CUPNE</name>
<protein>
    <submittedName>
        <fullName evidence="1">GYD domain-containing protein</fullName>
    </submittedName>
</protein>
<proteinExistence type="predicted"/>
<evidence type="ECO:0000313" key="1">
    <source>
        <dbReference type="EMBL" id="RCJ08290.1"/>
    </source>
</evidence>
<evidence type="ECO:0000313" key="2">
    <source>
        <dbReference type="Proteomes" id="UP000253501"/>
    </source>
</evidence>
<dbReference type="Pfam" id="PF08734">
    <property type="entry name" value="GYD"/>
    <property type="match status" value="1"/>
</dbReference>
<accession>A0A367PK82</accession>
<organism evidence="1 2">
    <name type="scientific">Cupriavidus necator</name>
    <name type="common">Alcaligenes eutrophus</name>
    <name type="synonym">Ralstonia eutropha</name>
    <dbReference type="NCBI Taxonomy" id="106590"/>
    <lineage>
        <taxon>Bacteria</taxon>
        <taxon>Pseudomonadati</taxon>
        <taxon>Pseudomonadota</taxon>
        <taxon>Betaproteobacteria</taxon>
        <taxon>Burkholderiales</taxon>
        <taxon>Burkholderiaceae</taxon>
        <taxon>Cupriavidus</taxon>
    </lineage>
</organism>
<dbReference type="InterPro" id="IPR014845">
    <property type="entry name" value="GYD/TTHA1554"/>
</dbReference>
<dbReference type="Proteomes" id="UP000253501">
    <property type="component" value="Unassembled WGS sequence"/>
</dbReference>
<comment type="caution">
    <text evidence="1">The sequence shown here is derived from an EMBL/GenBank/DDBJ whole genome shotgun (WGS) entry which is preliminary data.</text>
</comment>
<reference evidence="1 2" key="1">
    <citation type="submission" date="2018-04" db="EMBL/GenBank/DDBJ databases">
        <title>Cupriavidus necator CR12 genome sequencing and assembly.</title>
        <authorList>
            <person name="Ben Fekih I."/>
            <person name="Mazhar H.S."/>
            <person name="Bello S.K."/>
            <person name="Rensing C."/>
        </authorList>
    </citation>
    <scope>NUCLEOTIDE SEQUENCE [LARGE SCALE GENOMIC DNA]</scope>
    <source>
        <strain evidence="1 2">CR12</strain>
    </source>
</reference>
<sequence length="104" mass="11663">MAVFIMETRVSVESLRQPRSFEALERGVAAYLEKACPDVKWLGSYATLGPYDYLDIFEANDIEAAMQVSVLVRAYGHGEASVHPAVDWGRFKHLVRNLPELPPV</sequence>
<dbReference type="RefSeq" id="WP_114132097.1">
    <property type="nucleotide sequence ID" value="NZ_CP068436.1"/>
</dbReference>